<keyword evidence="6" id="KW-0809">Transit peptide</keyword>
<protein>
    <recommendedName>
        <fullName evidence="6">Glycine cleavage system P protein</fullName>
        <ecNumber evidence="6">1.4.4.2</ecNumber>
    </recommendedName>
</protein>
<gene>
    <name evidence="11" type="primary">LOC100366996</name>
</gene>
<proteinExistence type="inferred from homology"/>
<keyword evidence="3 6" id="KW-0663">Pyridoxal phosphate</keyword>
<dbReference type="InterPro" id="IPR049315">
    <property type="entry name" value="GDC-P_N"/>
</dbReference>
<evidence type="ECO:0000259" key="8">
    <source>
        <dbReference type="Pfam" id="PF02347"/>
    </source>
</evidence>
<sequence>MYRTSKFAVASRTVPQIRDRLSKGFPAKFTSIHFVRNFSCSPASTGVDKLYPRHDNFSDRHIGPSAAQRSKMLDILGLKSTDELIRKVVPENIRLDRELNLEPPVCENEVLTRLYEITSQNQTWRSYIGMGYYNCNIPSTIKRNILENPGWSTQYTPYQPEVAQGRLESLMNYQTMVADLTAMDIANASLLDESTAAAEAMGLCYRQNKRSRFYMDAKLHPQTIAVVETRAESLGVDIVIANHKDMDFSKKDFCGVIFQYPDTEGNIEDFTRLVDTAHAHGSLAVCATDLLALTILRPPGEFGVDIALGNSQRFGVPLNYGGPHAGFFAVKDSLKRMIPGRMVGLTQDSAKNKCYRLALQTREQHIRRDKATSNICTAQALLANISAMFAIYHGPKGLKYLATRVHNGTHIIAEGLKKAGHTIEHAMFFDTIKVHCGTDRQTVLDRAQEKQINLRTFEDGTFGISLDETVKEEDMDDILWVFGSDSTSAMVAESMGESPQGSISNSGFKRNSEYLTHPVFNSYHSETKIVRYMKMLENKDVSLVHSMIPLGSCTMKLNSTTEMEPITWKEIVNIHPFVPIDQARGYQQMFAELERDLCEITGYDNISFQPNSGAQGEYAGLRAIMAYLASIEQKHRKVCLIPRTAHGTNPASAQMSGMKICPVDSDKQGNIDVRHFAKLVEKHRNDLACVMLTYPSTSGVFEEGVREMCEMIHDAGGQVYLDGANMNAQVGLCRPGDYGSDVLHLNLHKTFCIPHGGGGPGMGPIGVKKHLAPFLPGHPVVSPSGTSGPGATPFGVVSAAPWGSSAILPISWAYIKMMGAVGLRHATTAAILNANYMSTRLSDYYKTVFRGKYGFCAHEFILDCREFKKYGVEVADVAKRLQDFGFHAPTMSWPVPGTLMIEPTESEDKEELDRFCDALIQIRLEIRDIEEGRIDVRQSPLKHAPHTMNVVMSSTWDRPYSREQAAFPAPFVTSINKVWPTCGRIDDVYGDQNLICSCPPMESYSSPYLEESVSEESKEKIAA</sequence>
<dbReference type="InterPro" id="IPR003437">
    <property type="entry name" value="GcvP"/>
</dbReference>
<feature type="domain" description="Glycine cleavage system P-protein N-terminal" evidence="8">
    <location>
        <begin position="59"/>
        <end position="482"/>
    </location>
</feature>
<comment type="similarity">
    <text evidence="2 6">Belongs to the GcvP family.</text>
</comment>
<comment type="function">
    <text evidence="6">The glycine cleavage system catalyzes the degradation of glycine.</text>
</comment>
<dbReference type="Proteomes" id="UP000694865">
    <property type="component" value="Unplaced"/>
</dbReference>
<dbReference type="Gene3D" id="3.40.640.10">
    <property type="entry name" value="Type I PLP-dependent aspartate aminotransferase-like (Major domain)"/>
    <property type="match status" value="2"/>
</dbReference>
<dbReference type="GeneID" id="100366996"/>
<evidence type="ECO:0000256" key="4">
    <source>
        <dbReference type="ARBA" id="ARBA00023002"/>
    </source>
</evidence>
<dbReference type="InterPro" id="IPR049316">
    <property type="entry name" value="GDC-P_C"/>
</dbReference>
<comment type="subunit">
    <text evidence="6">The glycine cleavage system is composed of four proteins: P, T, L and H.</text>
</comment>
<dbReference type="EC" id="1.4.4.2" evidence="6"/>
<dbReference type="InterPro" id="IPR015421">
    <property type="entry name" value="PyrdxlP-dep_Trfase_major"/>
</dbReference>
<evidence type="ECO:0000256" key="1">
    <source>
        <dbReference type="ARBA" id="ARBA00001933"/>
    </source>
</evidence>
<evidence type="ECO:0000259" key="9">
    <source>
        <dbReference type="Pfam" id="PF21478"/>
    </source>
</evidence>
<dbReference type="NCBIfam" id="NF001696">
    <property type="entry name" value="PRK00451.1"/>
    <property type="match status" value="1"/>
</dbReference>
<dbReference type="Pfam" id="PF02347">
    <property type="entry name" value="GDC-P"/>
    <property type="match status" value="2"/>
</dbReference>
<evidence type="ECO:0000256" key="5">
    <source>
        <dbReference type="ARBA" id="ARBA00049026"/>
    </source>
</evidence>
<feature type="domain" description="Glycine cleavage system P-protein N-terminal" evidence="8">
    <location>
        <begin position="522"/>
        <end position="778"/>
    </location>
</feature>
<dbReference type="NCBIfam" id="TIGR00461">
    <property type="entry name" value="gcvP"/>
    <property type="match status" value="1"/>
</dbReference>
<dbReference type="Pfam" id="PF21478">
    <property type="entry name" value="GcvP2_C"/>
    <property type="match status" value="1"/>
</dbReference>
<dbReference type="Gene3D" id="3.90.1150.10">
    <property type="entry name" value="Aspartate Aminotransferase, domain 1"/>
    <property type="match status" value="2"/>
</dbReference>
<dbReference type="InterPro" id="IPR020581">
    <property type="entry name" value="GDC_P"/>
</dbReference>
<dbReference type="RefSeq" id="XP_002742419.1">
    <property type="nucleotide sequence ID" value="XM_002742373.2"/>
</dbReference>
<accession>A0ABM0H1Y3</accession>
<reference evidence="11" key="1">
    <citation type="submission" date="2025-08" db="UniProtKB">
        <authorList>
            <consortium name="RefSeq"/>
        </authorList>
    </citation>
    <scope>IDENTIFICATION</scope>
    <source>
        <tissue evidence="11">Testes</tissue>
    </source>
</reference>
<evidence type="ECO:0000256" key="3">
    <source>
        <dbReference type="ARBA" id="ARBA00022898"/>
    </source>
</evidence>
<keyword evidence="6" id="KW-0496">Mitochondrion</keyword>
<dbReference type="InterPro" id="IPR015422">
    <property type="entry name" value="PyrdxlP-dep_Trfase_small"/>
</dbReference>
<keyword evidence="4 6" id="KW-0560">Oxidoreductase</keyword>
<name>A0ABM0H1Y3_SACKO</name>
<keyword evidence="10" id="KW-1185">Reference proteome</keyword>
<dbReference type="CDD" id="cd00613">
    <property type="entry name" value="GDC-P"/>
    <property type="match status" value="2"/>
</dbReference>
<feature type="domain" description="Glycine dehydrogenase C-terminal" evidence="9">
    <location>
        <begin position="826"/>
        <end position="946"/>
    </location>
</feature>
<organism evidence="10 11">
    <name type="scientific">Saccoglossus kowalevskii</name>
    <name type="common">Acorn worm</name>
    <dbReference type="NCBI Taxonomy" id="10224"/>
    <lineage>
        <taxon>Eukaryota</taxon>
        <taxon>Metazoa</taxon>
        <taxon>Hemichordata</taxon>
        <taxon>Enteropneusta</taxon>
        <taxon>Harrimaniidae</taxon>
        <taxon>Saccoglossus</taxon>
    </lineage>
</organism>
<evidence type="ECO:0000256" key="2">
    <source>
        <dbReference type="ARBA" id="ARBA00010756"/>
    </source>
</evidence>
<comment type="catalytic activity">
    <reaction evidence="5 6">
        <text>N(6)-[(R)-lipoyl]-L-lysyl-[glycine-cleavage complex H protein] + glycine + H(+) = N(6)-[(R)-S(8)-aminomethyldihydrolipoyl]-L-lysyl-[glycine-cleavage complex H protein] + CO2</text>
        <dbReference type="Rhea" id="RHEA:24304"/>
        <dbReference type="Rhea" id="RHEA-COMP:10494"/>
        <dbReference type="Rhea" id="RHEA-COMP:10495"/>
        <dbReference type="ChEBI" id="CHEBI:15378"/>
        <dbReference type="ChEBI" id="CHEBI:16526"/>
        <dbReference type="ChEBI" id="CHEBI:57305"/>
        <dbReference type="ChEBI" id="CHEBI:83099"/>
        <dbReference type="ChEBI" id="CHEBI:83143"/>
        <dbReference type="EC" id="1.4.4.2"/>
    </reaction>
</comment>
<evidence type="ECO:0000313" key="10">
    <source>
        <dbReference type="Proteomes" id="UP000694865"/>
    </source>
</evidence>
<evidence type="ECO:0000313" key="11">
    <source>
        <dbReference type="RefSeq" id="XP_002742419.1"/>
    </source>
</evidence>
<feature type="region of interest" description="Disordered" evidence="7">
    <location>
        <begin position="1004"/>
        <end position="1023"/>
    </location>
</feature>
<dbReference type="SUPFAM" id="SSF53383">
    <property type="entry name" value="PLP-dependent transferases"/>
    <property type="match status" value="2"/>
</dbReference>
<evidence type="ECO:0000256" key="6">
    <source>
        <dbReference type="RuleBase" id="RU364056"/>
    </source>
</evidence>
<dbReference type="InterPro" id="IPR015424">
    <property type="entry name" value="PyrdxlP-dep_Trfase"/>
</dbReference>
<evidence type="ECO:0000256" key="7">
    <source>
        <dbReference type="SAM" id="MobiDB-lite"/>
    </source>
</evidence>
<comment type="subcellular location">
    <subcellularLocation>
        <location evidence="6">Mitochondrion</location>
    </subcellularLocation>
</comment>
<comment type="cofactor">
    <cofactor evidence="1 6">
        <name>pyridoxal 5'-phosphate</name>
        <dbReference type="ChEBI" id="CHEBI:597326"/>
    </cofactor>
</comment>
<dbReference type="HAMAP" id="MF_00711">
    <property type="entry name" value="GcvP"/>
    <property type="match status" value="1"/>
</dbReference>
<dbReference type="PANTHER" id="PTHR11773:SF1">
    <property type="entry name" value="GLYCINE DEHYDROGENASE (DECARBOXYLATING), MITOCHONDRIAL"/>
    <property type="match status" value="1"/>
</dbReference>
<dbReference type="PANTHER" id="PTHR11773">
    <property type="entry name" value="GLYCINE DEHYDROGENASE, DECARBOXYLATING"/>
    <property type="match status" value="1"/>
</dbReference>